<evidence type="ECO:0008006" key="3">
    <source>
        <dbReference type="Google" id="ProtNLM"/>
    </source>
</evidence>
<protein>
    <recommendedName>
        <fullName evidence="3">Reverse transcriptase domain-containing protein</fullName>
    </recommendedName>
</protein>
<gene>
    <name evidence="2" type="ORF">Tci_039749</name>
</gene>
<sequence>MSFPDHSTSNNEDPFSSNIPDYVSTIPDYFPTSSGKTYSNASNSTSKIPSEFSPSYSMKDIQAFYAKELPIPPQDPITPLVILTPSLEFMDEDQAGPDPGESRGALAGPDLEPTHDEFMVDLYLKVQERLKFSANEHVFVEDPISSTGTLSSMKNLKDAFIIRDQFIKDKSTEDEPEKPNVEAEVVSMVTVPIYQASFLVPSLSMPIPVIDLSPPKPASFTTQAPVFMATTATTTTPLPPPPQQQSSTESELAERFASLKKKLSTLEQTNKNLDSTTWNLGYRVYTLKLRDLPNKIDKAV</sequence>
<organism evidence="2">
    <name type="scientific">Tanacetum cinerariifolium</name>
    <name type="common">Dalmatian daisy</name>
    <name type="synonym">Chrysanthemum cinerariifolium</name>
    <dbReference type="NCBI Taxonomy" id="118510"/>
    <lineage>
        <taxon>Eukaryota</taxon>
        <taxon>Viridiplantae</taxon>
        <taxon>Streptophyta</taxon>
        <taxon>Embryophyta</taxon>
        <taxon>Tracheophyta</taxon>
        <taxon>Spermatophyta</taxon>
        <taxon>Magnoliopsida</taxon>
        <taxon>eudicotyledons</taxon>
        <taxon>Gunneridae</taxon>
        <taxon>Pentapetalae</taxon>
        <taxon>asterids</taxon>
        <taxon>campanulids</taxon>
        <taxon>Asterales</taxon>
        <taxon>Asteraceae</taxon>
        <taxon>Asteroideae</taxon>
        <taxon>Anthemideae</taxon>
        <taxon>Anthemidinae</taxon>
        <taxon>Tanacetum</taxon>
    </lineage>
</organism>
<feature type="region of interest" description="Disordered" evidence="1">
    <location>
        <begin position="1"/>
        <end position="21"/>
    </location>
</feature>
<feature type="region of interest" description="Disordered" evidence="1">
    <location>
        <begin position="233"/>
        <end position="252"/>
    </location>
</feature>
<evidence type="ECO:0000256" key="1">
    <source>
        <dbReference type="SAM" id="MobiDB-lite"/>
    </source>
</evidence>
<reference evidence="2" key="1">
    <citation type="journal article" date="2019" name="Sci. Rep.">
        <title>Draft genome of Tanacetum cinerariifolium, the natural source of mosquito coil.</title>
        <authorList>
            <person name="Yamashiro T."/>
            <person name="Shiraishi A."/>
            <person name="Satake H."/>
            <person name="Nakayama K."/>
        </authorList>
    </citation>
    <scope>NUCLEOTIDE SEQUENCE</scope>
</reference>
<proteinExistence type="predicted"/>
<accession>A0A6L2M163</accession>
<name>A0A6L2M163_TANCI</name>
<comment type="caution">
    <text evidence="2">The sequence shown here is derived from an EMBL/GenBank/DDBJ whole genome shotgun (WGS) entry which is preliminary data.</text>
</comment>
<evidence type="ECO:0000313" key="2">
    <source>
        <dbReference type="EMBL" id="GEU67771.1"/>
    </source>
</evidence>
<dbReference type="EMBL" id="BKCJ010005626">
    <property type="protein sequence ID" value="GEU67771.1"/>
    <property type="molecule type" value="Genomic_DNA"/>
</dbReference>
<feature type="region of interest" description="Disordered" evidence="1">
    <location>
        <begin position="33"/>
        <end position="52"/>
    </location>
</feature>
<feature type="compositionally biased region" description="Polar residues" evidence="1">
    <location>
        <begin position="1"/>
        <end position="19"/>
    </location>
</feature>
<dbReference type="AlphaFoldDB" id="A0A6L2M163"/>